<dbReference type="Proteomes" id="UP000178099">
    <property type="component" value="Unassembled WGS sequence"/>
</dbReference>
<name>A0A1G2DIQ2_9BACT</name>
<dbReference type="SUPFAM" id="SSF55811">
    <property type="entry name" value="Nudix"/>
    <property type="match status" value="1"/>
</dbReference>
<dbReference type="Gene3D" id="3.90.79.10">
    <property type="entry name" value="Nucleoside Triphosphate Pyrophosphohydrolase"/>
    <property type="match status" value="1"/>
</dbReference>
<reference evidence="1 2" key="1">
    <citation type="journal article" date="2016" name="Nat. Commun.">
        <title>Thousands of microbial genomes shed light on interconnected biogeochemical processes in an aquifer system.</title>
        <authorList>
            <person name="Anantharaman K."/>
            <person name="Brown C.T."/>
            <person name="Hug L.A."/>
            <person name="Sharon I."/>
            <person name="Castelle C.J."/>
            <person name="Probst A.J."/>
            <person name="Thomas B.C."/>
            <person name="Singh A."/>
            <person name="Wilkins M.J."/>
            <person name="Karaoz U."/>
            <person name="Brodie E.L."/>
            <person name="Williams K.H."/>
            <person name="Hubbard S.S."/>
            <person name="Banfield J.F."/>
        </authorList>
    </citation>
    <scope>NUCLEOTIDE SEQUENCE [LARGE SCALE GENOMIC DNA]</scope>
</reference>
<organism evidence="1 2">
    <name type="scientific">Candidatus Lloydbacteria bacterium RIFCSPHIGHO2_02_FULL_51_22</name>
    <dbReference type="NCBI Taxonomy" id="1798663"/>
    <lineage>
        <taxon>Bacteria</taxon>
        <taxon>Candidatus Lloydiibacteriota</taxon>
    </lineage>
</organism>
<proteinExistence type="predicted"/>
<dbReference type="AlphaFoldDB" id="A0A1G2DIQ2"/>
<comment type="caution">
    <text evidence="1">The sequence shown here is derived from an EMBL/GenBank/DDBJ whole genome shotgun (WGS) entry which is preliminary data.</text>
</comment>
<gene>
    <name evidence="1" type="ORF">A3D67_02990</name>
</gene>
<dbReference type="InterPro" id="IPR015797">
    <property type="entry name" value="NUDIX_hydrolase-like_dom_sf"/>
</dbReference>
<accession>A0A1G2DIQ2</accession>
<sequence length="171" mass="19565">MSIYTEQEIAHIVDALKILGEKGFPVPPQVFDAWCGACITVPIELAVLRKASDGTPEVLMIHRDDKFFLGWHIPGSILLPGETEEIVFRRLARKEVIGRISPPQFIDRMHTMKGNENSRGQEVSLLFACFFENQQSPVGQFFPLHNPPEDTIGEHKPFLKRIARWWQETSR</sequence>
<evidence type="ECO:0008006" key="3">
    <source>
        <dbReference type="Google" id="ProtNLM"/>
    </source>
</evidence>
<evidence type="ECO:0000313" key="2">
    <source>
        <dbReference type="Proteomes" id="UP000178099"/>
    </source>
</evidence>
<dbReference type="EMBL" id="MHLN01000002">
    <property type="protein sequence ID" value="OGZ12750.1"/>
    <property type="molecule type" value="Genomic_DNA"/>
</dbReference>
<protein>
    <recommendedName>
        <fullName evidence="3">Nudix hydrolase domain-containing protein</fullName>
    </recommendedName>
</protein>
<evidence type="ECO:0000313" key="1">
    <source>
        <dbReference type="EMBL" id="OGZ12750.1"/>
    </source>
</evidence>